<gene>
    <name evidence="3" type="ORF">ENP86_01645</name>
</gene>
<proteinExistence type="predicted"/>
<organism evidence="3">
    <name type="scientific">candidate division WOR-3 bacterium</name>
    <dbReference type="NCBI Taxonomy" id="2052148"/>
    <lineage>
        <taxon>Bacteria</taxon>
        <taxon>Bacteria division WOR-3</taxon>
    </lineage>
</organism>
<dbReference type="InterPro" id="IPR013211">
    <property type="entry name" value="LVIVD"/>
</dbReference>
<accession>A0A7V1EH87</accession>
<dbReference type="AlphaFoldDB" id="A0A7V1EH87"/>
<evidence type="ECO:0000259" key="1">
    <source>
        <dbReference type="Pfam" id="PF13529"/>
    </source>
</evidence>
<feature type="domain" description="Secretion system C-terminal sorting" evidence="2">
    <location>
        <begin position="811"/>
        <end position="881"/>
    </location>
</feature>
<dbReference type="InterPro" id="IPR015943">
    <property type="entry name" value="WD40/YVTN_repeat-like_dom_sf"/>
</dbReference>
<dbReference type="SUPFAM" id="SSF50969">
    <property type="entry name" value="YVTN repeat-like/Quinoprotein amine dehydrogenase"/>
    <property type="match status" value="1"/>
</dbReference>
<protein>
    <submittedName>
        <fullName evidence="3">T9SS type A sorting domain-containing protein</fullName>
    </submittedName>
</protein>
<dbReference type="Pfam" id="PF18962">
    <property type="entry name" value="Por_Secre_tail"/>
    <property type="match status" value="1"/>
</dbReference>
<dbReference type="InterPro" id="IPR026444">
    <property type="entry name" value="Secre_tail"/>
</dbReference>
<dbReference type="InterPro" id="IPR011044">
    <property type="entry name" value="Quino_amine_DH_bsu"/>
</dbReference>
<dbReference type="InterPro" id="IPR039564">
    <property type="entry name" value="Peptidase_C39-like"/>
</dbReference>
<dbReference type="InterPro" id="IPR038765">
    <property type="entry name" value="Papain-like_cys_pep_sf"/>
</dbReference>
<dbReference type="Gene3D" id="2.130.10.10">
    <property type="entry name" value="YVTN repeat-like/Quinoprotein amine dehydrogenase"/>
    <property type="match status" value="1"/>
</dbReference>
<comment type="caution">
    <text evidence="3">The sequence shown here is derived from an EMBL/GenBank/DDBJ whole genome shotgun (WGS) entry which is preliminary data.</text>
</comment>
<dbReference type="Pfam" id="PF13529">
    <property type="entry name" value="Peptidase_C39_2"/>
    <property type="match status" value="1"/>
</dbReference>
<dbReference type="EMBL" id="DSKY01000003">
    <property type="protein sequence ID" value="HDY58248.1"/>
    <property type="molecule type" value="Genomic_DNA"/>
</dbReference>
<evidence type="ECO:0000313" key="3">
    <source>
        <dbReference type="EMBL" id="HDY58248.1"/>
    </source>
</evidence>
<feature type="domain" description="Peptidase C39-like" evidence="1">
    <location>
        <begin position="190"/>
        <end position="341"/>
    </location>
</feature>
<dbReference type="SUPFAM" id="SSF101908">
    <property type="entry name" value="Putative isomerase YbhE"/>
    <property type="match status" value="1"/>
</dbReference>
<dbReference type="Pfam" id="PF08309">
    <property type="entry name" value="LVIVD"/>
    <property type="match status" value="6"/>
</dbReference>
<reference evidence="3" key="1">
    <citation type="journal article" date="2020" name="mSystems">
        <title>Genome- and Community-Level Interaction Insights into Carbon Utilization and Element Cycling Functions of Hydrothermarchaeota in Hydrothermal Sediment.</title>
        <authorList>
            <person name="Zhou Z."/>
            <person name="Liu Y."/>
            <person name="Xu W."/>
            <person name="Pan J."/>
            <person name="Luo Z.H."/>
            <person name="Li M."/>
        </authorList>
    </citation>
    <scope>NUCLEOTIDE SEQUENCE [LARGE SCALE GENOMIC DNA]</scope>
    <source>
        <strain evidence="3">SpSt-258</strain>
    </source>
</reference>
<evidence type="ECO:0000259" key="2">
    <source>
        <dbReference type="Pfam" id="PF18962"/>
    </source>
</evidence>
<sequence>MMKKLLLLVFIAGLLLASDFIPFDRIQDIATKFVNQRYGNDYRLFSVIPYYGSDEQPNAYGFTFVNSEEEFVTIIMGARYTTSPIGEIHKGRPYCEKFYNRVLDKVRTKFQREPLFRHYYYFGAGEEYAGFDIEGKKFLINIFNSQIRTDEDLMKVKPEPVLENIMREKWARYLSTDDFTTREGNYIDSVPFIDWVYGCSPTAASMMFWYWDYRGYGKLVDHFYTHWDTPENEWNDCANTNRELALAMNTDTTTGGTYISSIAPGMMAVANSYNGYSFNATTSPQGGYWNQWVFSYLKSEIDAQRPCHWNVLYYWYPPMNDYINHSITGVGYDITSTDTFVIVHTTWGNDEPLWPLGTYHNGTYSYDYVVNLLPGGSNPNNVFLDYPRGGDLYNLSIMFKNLKYAIRWHTTGSDISYLKLWWSKGTDGEGYDSLRWTLIANNVPNTGKYVWTCPNVSCSLRVNISAMNAGNARLAADGSFGRVRVVELNHSANVNIIGHYDTPGWANDVVIIGNYAYIADGIQGLAIVDISDSTLPDYVNQVSLPGNSYTIAGTNQYLYIGDKEDTLRILSLTNPANPVQVGKLALNDDVLGIFVSGNILYTAARSQGLVIIDVQSPSNPVILGIYNTSGFAYDVVVSNNLAYVADATKGVRILDVSTPSNPVETGYYDTNGVTYGVAKSGNYLYAADGTQGIKVFDASSPDTLLLVGSFDTPGTASGIQYYNGYVFIADGTMGGLRVINVSNPSSPSEAGYILSLGTANFVYLKDNLVYLPDGGTGLLIIKQDIVGVEENSHLPIITSLRLIPQPVPQKNPVSIQFTIEKGTEVRIELFDITGRMVKTIYQGRLNKGYNEISWLPEGIASGVYFVKIRTDVEQMIGKMLIIK</sequence>
<dbReference type="SUPFAM" id="SSF54001">
    <property type="entry name" value="Cysteine proteinases"/>
    <property type="match status" value="1"/>
</dbReference>
<name>A0A7V1EH87_UNCW3</name>
<dbReference type="NCBIfam" id="TIGR04183">
    <property type="entry name" value="Por_Secre_tail"/>
    <property type="match status" value="1"/>
</dbReference>
<dbReference type="Gene3D" id="2.60.40.4070">
    <property type="match status" value="1"/>
</dbReference>